<comment type="caution">
    <text evidence="1">The sequence shown here is derived from an EMBL/GenBank/DDBJ whole genome shotgun (WGS) entry which is preliminary data.</text>
</comment>
<gene>
    <name evidence="1" type="ORF">COJ30_31695</name>
</gene>
<dbReference type="EMBL" id="NUXH01000268">
    <property type="protein sequence ID" value="PFL45003.1"/>
    <property type="molecule type" value="Genomic_DNA"/>
</dbReference>
<feature type="non-terminal residue" evidence="1">
    <location>
        <position position="30"/>
    </location>
</feature>
<dbReference type="Proteomes" id="UP000222851">
    <property type="component" value="Unassembled WGS sequence"/>
</dbReference>
<organism evidence="1 2">
    <name type="scientific">Bacillus anthracis</name>
    <name type="common">anthrax bacterium</name>
    <dbReference type="NCBI Taxonomy" id="1392"/>
    <lineage>
        <taxon>Bacteria</taxon>
        <taxon>Bacillati</taxon>
        <taxon>Bacillota</taxon>
        <taxon>Bacilli</taxon>
        <taxon>Bacillales</taxon>
        <taxon>Bacillaceae</taxon>
        <taxon>Bacillus</taxon>
        <taxon>Bacillus cereus group</taxon>
    </lineage>
</organism>
<proteinExistence type="predicted"/>
<keyword evidence="1" id="KW-0378">Hydrolase</keyword>
<protein>
    <submittedName>
        <fullName evidence="1">HAD family hydrolase</fullName>
    </submittedName>
</protein>
<accession>A0A2B0VU84</accession>
<dbReference type="AlphaFoldDB" id="A0A2B0VU84"/>
<evidence type="ECO:0000313" key="1">
    <source>
        <dbReference type="EMBL" id="PFL45003.1"/>
    </source>
</evidence>
<reference evidence="1 2" key="1">
    <citation type="submission" date="2017-09" db="EMBL/GenBank/DDBJ databases">
        <title>Large-scale bioinformatics analysis of Bacillus genomes uncovers conserved roles of natural products in bacterial physiology.</title>
        <authorList>
            <consortium name="Agbiome Team Llc"/>
            <person name="Bleich R.M."/>
            <person name="Grubbs K.J."/>
            <person name="Santa Maria K.C."/>
            <person name="Allen S.E."/>
            <person name="Farag S."/>
            <person name="Shank E.A."/>
            <person name="Bowers A."/>
        </authorList>
    </citation>
    <scope>NUCLEOTIDE SEQUENCE [LARGE SCALE GENOMIC DNA]</scope>
    <source>
        <strain evidence="1 2">AFS081271</strain>
    </source>
</reference>
<evidence type="ECO:0000313" key="2">
    <source>
        <dbReference type="Proteomes" id="UP000222851"/>
    </source>
</evidence>
<name>A0A2B0VU84_BACAN</name>
<sequence>MLYKDIYSFSPTEKIENDIKDFLLIYNQEF</sequence>
<dbReference type="GO" id="GO:0016787">
    <property type="term" value="F:hydrolase activity"/>
    <property type="evidence" value="ECO:0007669"/>
    <property type="project" value="UniProtKB-KW"/>
</dbReference>